<evidence type="ECO:0000313" key="3">
    <source>
        <dbReference type="Proteomes" id="UP000054928"/>
    </source>
</evidence>
<dbReference type="EMBL" id="CCYD01002424">
    <property type="protein sequence ID" value="CEG47298.1"/>
    <property type="molecule type" value="Genomic_DNA"/>
</dbReference>
<accession>A0A0P1B184</accession>
<dbReference type="RefSeq" id="XP_024583667.1">
    <property type="nucleotide sequence ID" value="XM_024718250.1"/>
</dbReference>
<keyword evidence="3" id="KW-1185">Reference proteome</keyword>
<organism evidence="2 3">
    <name type="scientific">Plasmopara halstedii</name>
    <name type="common">Downy mildew of sunflower</name>
    <dbReference type="NCBI Taxonomy" id="4781"/>
    <lineage>
        <taxon>Eukaryota</taxon>
        <taxon>Sar</taxon>
        <taxon>Stramenopiles</taxon>
        <taxon>Oomycota</taxon>
        <taxon>Peronosporomycetes</taxon>
        <taxon>Peronosporales</taxon>
        <taxon>Peronosporaceae</taxon>
        <taxon>Plasmopara</taxon>
    </lineage>
</organism>
<dbReference type="Proteomes" id="UP000054928">
    <property type="component" value="Unassembled WGS sequence"/>
</dbReference>
<proteinExistence type="predicted"/>
<sequence>MMRDGLLAELKKIEQPTNAINDAENMEKLQAFHVRSSTLQNKVNNAEEAVRKAEKTGKEARKLAGDYAKLFQEAVQQRQYYSVLARVFEPSAIEASSSLDFYNREIQRVEIALLNAQASHNDRVAEARLADEELKVAEDGKTT</sequence>
<name>A0A0P1B184_PLAHL</name>
<dbReference type="AlphaFoldDB" id="A0A0P1B184"/>
<keyword evidence="1" id="KW-0175">Coiled coil</keyword>
<reference evidence="3" key="1">
    <citation type="submission" date="2014-09" db="EMBL/GenBank/DDBJ databases">
        <authorList>
            <person name="Sharma Rahul"/>
            <person name="Thines Marco"/>
        </authorList>
    </citation>
    <scope>NUCLEOTIDE SEQUENCE [LARGE SCALE GENOMIC DNA]</scope>
</reference>
<evidence type="ECO:0000313" key="2">
    <source>
        <dbReference type="EMBL" id="CEG47298.1"/>
    </source>
</evidence>
<dbReference type="GeneID" id="36399008"/>
<protein>
    <submittedName>
        <fullName evidence="2">Uncharacterized protein</fullName>
    </submittedName>
</protein>
<feature type="coiled-coil region" evidence="1">
    <location>
        <begin position="36"/>
        <end position="63"/>
    </location>
</feature>
<evidence type="ECO:0000256" key="1">
    <source>
        <dbReference type="SAM" id="Coils"/>
    </source>
</evidence>